<proteinExistence type="predicted"/>
<organism evidence="3 4">
    <name type="scientific">Pochonia chlamydosporia 170</name>
    <dbReference type="NCBI Taxonomy" id="1380566"/>
    <lineage>
        <taxon>Eukaryota</taxon>
        <taxon>Fungi</taxon>
        <taxon>Dikarya</taxon>
        <taxon>Ascomycota</taxon>
        <taxon>Pezizomycotina</taxon>
        <taxon>Sordariomycetes</taxon>
        <taxon>Hypocreomycetidae</taxon>
        <taxon>Hypocreales</taxon>
        <taxon>Clavicipitaceae</taxon>
        <taxon>Pochonia</taxon>
    </lineage>
</organism>
<reference evidence="3 4" key="1">
    <citation type="journal article" date="2016" name="PLoS Pathog.">
        <title>Biosynthesis of antibiotic leucinostatins in bio-control fungus Purpureocillium lilacinum and their inhibition on phytophthora revealed by genome mining.</title>
        <authorList>
            <person name="Wang G."/>
            <person name="Liu Z."/>
            <person name="Lin R."/>
            <person name="Li E."/>
            <person name="Mao Z."/>
            <person name="Ling J."/>
            <person name="Yang Y."/>
            <person name="Yin W.B."/>
            <person name="Xie B."/>
        </authorList>
    </citation>
    <scope>NUCLEOTIDE SEQUENCE [LARGE SCALE GENOMIC DNA]</scope>
    <source>
        <strain evidence="3">170</strain>
    </source>
</reference>
<keyword evidence="1" id="KW-0378">Hydrolase</keyword>
<dbReference type="Gene3D" id="1.10.260.130">
    <property type="match status" value="1"/>
</dbReference>
<dbReference type="InterPro" id="IPR029058">
    <property type="entry name" value="AB_hydrolase_fold"/>
</dbReference>
<accession>A0A179F293</accession>
<protein>
    <submittedName>
        <fullName evidence="3">Lipase 1 protein</fullName>
    </submittedName>
</protein>
<evidence type="ECO:0000256" key="2">
    <source>
        <dbReference type="SAM" id="MobiDB-lite"/>
    </source>
</evidence>
<dbReference type="PIRSF" id="PIRSF029171">
    <property type="entry name" value="Esterase_LipA"/>
    <property type="match status" value="1"/>
</dbReference>
<dbReference type="PANTHER" id="PTHR34853">
    <property type="match status" value="1"/>
</dbReference>
<evidence type="ECO:0000313" key="4">
    <source>
        <dbReference type="Proteomes" id="UP000078397"/>
    </source>
</evidence>
<dbReference type="Gene3D" id="3.40.50.1820">
    <property type="entry name" value="alpha/beta hydrolase"/>
    <property type="match status" value="1"/>
</dbReference>
<feature type="region of interest" description="Disordered" evidence="2">
    <location>
        <begin position="59"/>
        <end position="82"/>
    </location>
</feature>
<dbReference type="RefSeq" id="XP_018137555.1">
    <property type="nucleotide sequence ID" value="XM_018283250.1"/>
</dbReference>
<dbReference type="SUPFAM" id="SSF53474">
    <property type="entry name" value="alpha/beta-Hydrolases"/>
    <property type="match status" value="1"/>
</dbReference>
<sequence>MPNDDLAATLPLNPITSGYSDRKESETQTDKERIESNMRPLRWLFGLCVTPQAVGVLTGQDASSEGQPLPPSQDPWYRAPPGFDRKQPGGILKIRIAPGNLTSVVGNPSAAYHILYRTTDSTSKPSWAVTTLFIPPSFHFSPSGKAALLSYQFAYNTANLDSSPSIGLYWRLAQENRHLGLKSSTSLVNEMLTRGWIVNTPDYMGPDAAFGASKQAGQATIDSIRAVHNLANMTGNMPINMAIWGYSGGSIATLAAAQLAPRYAPELKIEGTVVGGLVDDISADFDNINKSPIAGTLIALLLGITAQYPEATAYLESRLVPETKTEFLSVRDMNAGDALPKFAGKDIYAYFIGGAEDLQAPILQKLYDDQAKLSDKGVPSMPIFVYKAIKDEYCPVEQTDSTVKTFCEAGADIRYDRNTVGSHVLEIENGKPRAMTWLDGIFNESHITPPSGCTVHNVSVDVVGKPS</sequence>
<dbReference type="AlphaFoldDB" id="A0A179F293"/>
<keyword evidence="4" id="KW-1185">Reference proteome</keyword>
<dbReference type="PANTHER" id="PTHR34853:SF5">
    <property type="entry name" value="LIP-DOMAIN-CONTAINING PROTEIN-RELATED"/>
    <property type="match status" value="1"/>
</dbReference>
<dbReference type="OrthoDB" id="2373480at2759"/>
<dbReference type="GO" id="GO:0016042">
    <property type="term" value="P:lipid catabolic process"/>
    <property type="evidence" value="ECO:0007669"/>
    <property type="project" value="InterPro"/>
</dbReference>
<dbReference type="GeneID" id="28847244"/>
<dbReference type="EMBL" id="LSBJ02000002">
    <property type="protein sequence ID" value="OAQ59562.1"/>
    <property type="molecule type" value="Genomic_DNA"/>
</dbReference>
<comment type="caution">
    <text evidence="3">The sequence shown here is derived from an EMBL/GenBank/DDBJ whole genome shotgun (WGS) entry which is preliminary data.</text>
</comment>
<dbReference type="Pfam" id="PF03583">
    <property type="entry name" value="LIP"/>
    <property type="match status" value="1"/>
</dbReference>
<dbReference type="InterPro" id="IPR005152">
    <property type="entry name" value="Lipase_secreted"/>
</dbReference>
<dbReference type="GO" id="GO:0004806">
    <property type="term" value="F:triacylglycerol lipase activity"/>
    <property type="evidence" value="ECO:0007669"/>
    <property type="project" value="InterPro"/>
</dbReference>
<evidence type="ECO:0000256" key="1">
    <source>
        <dbReference type="ARBA" id="ARBA00022801"/>
    </source>
</evidence>
<name>A0A179F293_METCM</name>
<evidence type="ECO:0000313" key="3">
    <source>
        <dbReference type="EMBL" id="OAQ59562.1"/>
    </source>
</evidence>
<gene>
    <name evidence="3" type="ORF">VFPPC_03791</name>
</gene>
<dbReference type="KEGG" id="pchm:VFPPC_03791"/>
<feature type="region of interest" description="Disordered" evidence="2">
    <location>
        <begin position="1"/>
        <end position="35"/>
    </location>
</feature>
<feature type="compositionally biased region" description="Basic and acidic residues" evidence="2">
    <location>
        <begin position="20"/>
        <end position="35"/>
    </location>
</feature>
<dbReference type="Proteomes" id="UP000078397">
    <property type="component" value="Unassembled WGS sequence"/>
</dbReference>